<feature type="transmembrane region" description="Helical" evidence="1">
    <location>
        <begin position="125"/>
        <end position="143"/>
    </location>
</feature>
<keyword evidence="1" id="KW-0472">Membrane</keyword>
<evidence type="ECO:0000313" key="3">
    <source>
        <dbReference type="Proteomes" id="UP000075606"/>
    </source>
</evidence>
<proteinExistence type="predicted"/>
<accession>A0A150X3H6</accession>
<sequence>MKLAQDQITEIKKFIHSRGFTHIEIEMEILDHVASAVEAKMEKNPNKSISKAIHEVHAGFGVMGFSVMEDEFRKSFSKLSRDKLVDIVFDYIASVKALRTLAILLFFYLIGDTILPFENGTYYKIYFYLLGMIEAIILLLALYSGTKKWRKKSFVFSVYGMYTAFSFTLFGQGFGILTDIFYQTNRLIPGLLFAMFSTITVLYAIIFYEMMQWGYRWTNERYLKYA</sequence>
<dbReference type="AlphaFoldDB" id="A0A150X3H6"/>
<protein>
    <submittedName>
        <fullName evidence="2">Uncharacterized protein</fullName>
    </submittedName>
</protein>
<feature type="transmembrane region" description="Helical" evidence="1">
    <location>
        <begin position="155"/>
        <end position="175"/>
    </location>
</feature>
<reference evidence="2 3" key="1">
    <citation type="submission" date="2016-01" db="EMBL/GenBank/DDBJ databases">
        <title>Genome sequencing of Roseivirga spongicola UST030701-084.</title>
        <authorList>
            <person name="Selvaratnam C."/>
            <person name="Thevarajoo S."/>
            <person name="Goh K.M."/>
            <person name="Ee R."/>
            <person name="Chan K.-G."/>
            <person name="Chong C.S."/>
        </authorList>
    </citation>
    <scope>NUCLEOTIDE SEQUENCE [LARGE SCALE GENOMIC DNA]</scope>
    <source>
        <strain evidence="2 3">UST030701-084</strain>
    </source>
</reference>
<dbReference type="RefSeq" id="WP_068221430.1">
    <property type="nucleotide sequence ID" value="NZ_CP139724.1"/>
</dbReference>
<organism evidence="2 3">
    <name type="scientific">Roseivirga spongicola</name>
    <dbReference type="NCBI Taxonomy" id="333140"/>
    <lineage>
        <taxon>Bacteria</taxon>
        <taxon>Pseudomonadati</taxon>
        <taxon>Bacteroidota</taxon>
        <taxon>Cytophagia</taxon>
        <taxon>Cytophagales</taxon>
        <taxon>Roseivirgaceae</taxon>
        <taxon>Roseivirga</taxon>
    </lineage>
</organism>
<evidence type="ECO:0000313" key="2">
    <source>
        <dbReference type="EMBL" id="KYG73280.1"/>
    </source>
</evidence>
<dbReference type="Proteomes" id="UP000075606">
    <property type="component" value="Unassembled WGS sequence"/>
</dbReference>
<dbReference type="STRING" id="333140.AWW68_11235"/>
<dbReference type="EMBL" id="LRPC01000028">
    <property type="protein sequence ID" value="KYG73280.1"/>
    <property type="molecule type" value="Genomic_DNA"/>
</dbReference>
<feature type="transmembrane region" description="Helical" evidence="1">
    <location>
        <begin position="88"/>
        <end position="110"/>
    </location>
</feature>
<keyword evidence="1" id="KW-1133">Transmembrane helix</keyword>
<keyword evidence="1" id="KW-0812">Transmembrane</keyword>
<feature type="transmembrane region" description="Helical" evidence="1">
    <location>
        <begin position="187"/>
        <end position="208"/>
    </location>
</feature>
<gene>
    <name evidence="2" type="ORF">AWW68_11235</name>
</gene>
<keyword evidence="3" id="KW-1185">Reference proteome</keyword>
<comment type="caution">
    <text evidence="2">The sequence shown here is derived from an EMBL/GenBank/DDBJ whole genome shotgun (WGS) entry which is preliminary data.</text>
</comment>
<dbReference type="OrthoDB" id="662673at2"/>
<evidence type="ECO:0000256" key="1">
    <source>
        <dbReference type="SAM" id="Phobius"/>
    </source>
</evidence>
<name>A0A150X3H6_9BACT</name>